<dbReference type="SUPFAM" id="SSF69279">
    <property type="entry name" value="Phage tail proteins"/>
    <property type="match status" value="5"/>
</dbReference>
<name>X5FX16_ECOLX</name>
<reference evidence="4" key="1">
    <citation type="journal article" date="2013" name="Infect. Genet. Evol.">
        <title>Genetic diversity and features analysis of type VI secretion systems loci in avian pathogenic Escherichia coli by wide genomic scanning.</title>
        <authorList>
            <person name="Ma J."/>
            <person name="Sun M."/>
            <person name="Bao Y."/>
            <person name="Pan Z."/>
            <person name="Zhang W."/>
            <person name="Lu C."/>
            <person name="Yao H."/>
        </authorList>
    </citation>
    <scope>NUCLEOTIDE SEQUENCE</scope>
    <source>
        <strain evidence="4">ED058</strain>
    </source>
</reference>
<dbReference type="FunFam" id="2.40.50.230:FF:000003">
    <property type="entry name" value="Type IV secretion protein Rhs"/>
    <property type="match status" value="1"/>
</dbReference>
<protein>
    <submittedName>
        <fullName evidence="4">FaoI</fullName>
    </submittedName>
</protein>
<dbReference type="SUPFAM" id="SSF69255">
    <property type="entry name" value="gp5 N-terminal domain-like"/>
    <property type="match status" value="1"/>
</dbReference>
<dbReference type="Pfam" id="PF10106">
    <property type="entry name" value="DUF2345"/>
    <property type="match status" value="1"/>
</dbReference>
<dbReference type="InterPro" id="IPR037026">
    <property type="entry name" value="Vgr_OB-fold_dom_sf"/>
</dbReference>
<evidence type="ECO:0000259" key="3">
    <source>
        <dbReference type="Pfam" id="PF13296"/>
    </source>
</evidence>
<dbReference type="InterPro" id="IPR018769">
    <property type="entry name" value="VgrG2_DUF2345"/>
</dbReference>
<dbReference type="Gene3D" id="2.30.110.50">
    <property type="match status" value="2"/>
</dbReference>
<sequence length="977" mass="108278">MNVQFFDHSHHKLKIRGLQSPVDVLTFEGREQLSTPFRYDIQFTSTDKAIAPESVLMQDGAFSLTAPPVQGMPVQTALRTLHGVITSFKHLSSSQDEARYEVRLEPRMALLTRSRQNAIYQNLTVPQIVEKILRERHQMRGQDFVFNLKNEYPAREQVMQYGEDDLTLHQMRGQDFVFNLKSAYPSREQVMQYGEDDLTFVSRLLSEVGIWFRFATDARLKIEVVEFYDDQSGYERGLTLPLRHPSGLFDGETEAVWGLNTAYSVVEKSVTTRDYNYRTATAEMMTEQHDATGGDNTTYGERGLTLPLRHPSGLFDGETEAVWGLNSAYSVVEKSVSTRDYNYREATAEMTTGQHDATGGDNTTYGEAYHYADNFLQKGDKEAAESGAFYARIRHERYLNEQAILQGQSTSSLLMPGLEIRVQGDDAPAVFRKGVLITGVTALNEQAILKGQSTSSLLMPGLEIKVQGDDAPAVFRKGVLITGVTASAARDRSYELTFTAIPYSERYGYRPALIPCPVMAGTLPARVTSTVKNDIYAHIDKDGRYRVNLDFDRDTWKPGYESLWVRQSRPYAGDTYGLHLPLLAGTEVSIAFEEGNPDRPYIAGVKHDSAHTDHVTIQNYKRNVLRTPANNKIRLDDERGKEHIKVSTEYGGKSQLNLGHLVDAGKQQRGEGFELRTDLWGTVRAKKGIFISSDAQDKAQGKVREMAPAMAILDGAQSQMKSLSTDAQTANADPADLSSQIALLQQSVKDLTQAAILLSAPKGVAIASGEHLQLAASKNLIANAGNHADIGVVKNMFIGVGQALSVFVRKAGIKLFANKGAISVQAQNDLMELLAQKSIEITSTEDEIKITAKKKITLNGGGSYIRLDACGIEAGTPGEYNVKAGYYGRKPKAKLTPELMAFPVIKSEDFNQSFILLDENTGQPLINWPYELELESGLKMSGITDENGNTELISSDKEEVVNISVFEPDEFLDDEIN</sequence>
<evidence type="ECO:0000259" key="2">
    <source>
        <dbReference type="Pfam" id="PF10106"/>
    </source>
</evidence>
<dbReference type="InterPro" id="IPR006531">
    <property type="entry name" value="Gp5/Vgr_OB"/>
</dbReference>
<dbReference type="AlphaFoldDB" id="X5FX16"/>
<gene>
    <name evidence="4" type="primary">faoI</name>
</gene>
<dbReference type="EMBL" id="KF678356">
    <property type="protein sequence ID" value="AHW84635.1"/>
    <property type="molecule type" value="Genomic_DNA"/>
</dbReference>
<dbReference type="NCBIfam" id="TIGR01646">
    <property type="entry name" value="vgr_GE"/>
    <property type="match status" value="2"/>
</dbReference>
<feature type="domain" description="Gp5/Type VI secretion system Vgr protein OB-fold" evidence="1">
    <location>
        <begin position="539"/>
        <end position="605"/>
    </location>
</feature>
<dbReference type="Gene3D" id="2.40.50.230">
    <property type="entry name" value="Gp5 N-terminal domain"/>
    <property type="match status" value="1"/>
</dbReference>
<accession>X5FX16</accession>
<dbReference type="InterPro" id="IPR028244">
    <property type="entry name" value="T6SS_Rhs_Vgr_dom"/>
</dbReference>
<organism evidence="4">
    <name type="scientific">Escherichia coli</name>
    <dbReference type="NCBI Taxonomy" id="562"/>
    <lineage>
        <taxon>Bacteria</taxon>
        <taxon>Pseudomonadati</taxon>
        <taxon>Pseudomonadota</taxon>
        <taxon>Gammaproteobacteria</taxon>
        <taxon>Enterobacterales</taxon>
        <taxon>Enterobacteriaceae</taxon>
        <taxon>Escherichia</taxon>
    </lineage>
</organism>
<dbReference type="Gene3D" id="4.10.180.10">
    <property type="match status" value="1"/>
</dbReference>
<proteinExistence type="predicted"/>
<evidence type="ECO:0000259" key="1">
    <source>
        <dbReference type="Pfam" id="PF04717"/>
    </source>
</evidence>
<feature type="domain" description="DUF2345" evidence="2">
    <location>
        <begin position="745"/>
        <end position="885"/>
    </location>
</feature>
<feature type="domain" description="Putative type VI secretion system Rhs element associated Vgr" evidence="3">
    <location>
        <begin position="626"/>
        <end position="727"/>
    </location>
</feature>
<dbReference type="Pfam" id="PF05954">
    <property type="entry name" value="Phage_GPD"/>
    <property type="match status" value="3"/>
</dbReference>
<dbReference type="InterPro" id="IPR006533">
    <property type="entry name" value="T6SS_Vgr_RhsGE"/>
</dbReference>
<evidence type="ECO:0000313" key="4">
    <source>
        <dbReference type="EMBL" id="AHW84635.1"/>
    </source>
</evidence>
<dbReference type="Pfam" id="PF04717">
    <property type="entry name" value="Phage_base_V"/>
    <property type="match status" value="1"/>
</dbReference>
<dbReference type="Pfam" id="PF13296">
    <property type="entry name" value="T6SS_Vgr"/>
    <property type="match status" value="1"/>
</dbReference>